<feature type="region of interest" description="Disordered" evidence="1">
    <location>
        <begin position="1"/>
        <end position="47"/>
    </location>
</feature>
<feature type="compositionally biased region" description="Low complexity" evidence="1">
    <location>
        <begin position="278"/>
        <end position="287"/>
    </location>
</feature>
<evidence type="ECO:0000313" key="3">
    <source>
        <dbReference type="Proteomes" id="UP000243459"/>
    </source>
</evidence>
<dbReference type="Gramene" id="ONK79207">
    <property type="protein sequence ID" value="ONK79207"/>
    <property type="gene ID" value="A4U43_C01F4010"/>
</dbReference>
<gene>
    <name evidence="2" type="ORF">A4U43_C01F4010</name>
</gene>
<keyword evidence="3" id="KW-1185">Reference proteome</keyword>
<protein>
    <submittedName>
        <fullName evidence="2">Uncharacterized protein</fullName>
    </submittedName>
</protein>
<evidence type="ECO:0000256" key="1">
    <source>
        <dbReference type="SAM" id="MobiDB-lite"/>
    </source>
</evidence>
<sequence>MTRSGPPNSSSVPSRSSARSAKALRRRIHSVAMLRRPPPPTGKGTWIGKYSEQDQAALTAVARRSGASGELTAGDLERRGQSFAGAEDGREEIEEEQIGVGAVRSPPLRCDDSLTQQERWSEARLRTVNGASVRPAATTSVLHPPSGTTTATGPYIDSAVVSEVSRPDRRAYVIRAHGGPGAAAAISTTARARHSSSTELETHLPSAILRSATRLRVFILRFKKPKSPPNDEKRTAKFLFSSSRSSARSAKLYAEESIQSPASSTSSSDGKRNVAVLEPRSSRSTRPSRVERRVPCTICRRFGRGEGNHSLGLRSGRGDRRKADESAR</sequence>
<name>A0A5P1FP51_ASPOF</name>
<feature type="compositionally biased region" description="Basic and acidic residues" evidence="1">
    <location>
        <begin position="316"/>
        <end position="328"/>
    </location>
</feature>
<accession>A0A5P1FP51</accession>
<dbReference type="Proteomes" id="UP000243459">
    <property type="component" value="Chromosome 1"/>
</dbReference>
<feature type="region of interest" description="Disordered" evidence="1">
    <location>
        <begin position="252"/>
        <end position="328"/>
    </location>
</feature>
<dbReference type="EMBL" id="CM007381">
    <property type="protein sequence ID" value="ONK79207.1"/>
    <property type="molecule type" value="Genomic_DNA"/>
</dbReference>
<evidence type="ECO:0000313" key="2">
    <source>
        <dbReference type="EMBL" id="ONK79207.1"/>
    </source>
</evidence>
<feature type="compositionally biased region" description="Low complexity" evidence="1">
    <location>
        <begin position="252"/>
        <end position="268"/>
    </location>
</feature>
<organism evidence="2 3">
    <name type="scientific">Asparagus officinalis</name>
    <name type="common">Garden asparagus</name>
    <dbReference type="NCBI Taxonomy" id="4686"/>
    <lineage>
        <taxon>Eukaryota</taxon>
        <taxon>Viridiplantae</taxon>
        <taxon>Streptophyta</taxon>
        <taxon>Embryophyta</taxon>
        <taxon>Tracheophyta</taxon>
        <taxon>Spermatophyta</taxon>
        <taxon>Magnoliopsida</taxon>
        <taxon>Liliopsida</taxon>
        <taxon>Asparagales</taxon>
        <taxon>Asparagaceae</taxon>
        <taxon>Asparagoideae</taxon>
        <taxon>Asparagus</taxon>
    </lineage>
</organism>
<feature type="compositionally biased region" description="Low complexity" evidence="1">
    <location>
        <begin position="1"/>
        <end position="21"/>
    </location>
</feature>
<proteinExistence type="predicted"/>
<feature type="region of interest" description="Disordered" evidence="1">
    <location>
        <begin position="65"/>
        <end position="92"/>
    </location>
</feature>
<reference evidence="3" key="1">
    <citation type="journal article" date="2017" name="Nat. Commun.">
        <title>The asparagus genome sheds light on the origin and evolution of a young Y chromosome.</title>
        <authorList>
            <person name="Harkess A."/>
            <person name="Zhou J."/>
            <person name="Xu C."/>
            <person name="Bowers J.E."/>
            <person name="Van der Hulst R."/>
            <person name="Ayyampalayam S."/>
            <person name="Mercati F."/>
            <person name="Riccardi P."/>
            <person name="McKain M.R."/>
            <person name="Kakrana A."/>
            <person name="Tang H."/>
            <person name="Ray J."/>
            <person name="Groenendijk J."/>
            <person name="Arikit S."/>
            <person name="Mathioni S.M."/>
            <person name="Nakano M."/>
            <person name="Shan H."/>
            <person name="Telgmann-Rauber A."/>
            <person name="Kanno A."/>
            <person name="Yue Z."/>
            <person name="Chen H."/>
            <person name="Li W."/>
            <person name="Chen Y."/>
            <person name="Xu X."/>
            <person name="Zhang Y."/>
            <person name="Luo S."/>
            <person name="Chen H."/>
            <person name="Gao J."/>
            <person name="Mao Z."/>
            <person name="Pires J.C."/>
            <person name="Luo M."/>
            <person name="Kudrna D."/>
            <person name="Wing R.A."/>
            <person name="Meyers B.C."/>
            <person name="Yi K."/>
            <person name="Kong H."/>
            <person name="Lavrijsen P."/>
            <person name="Sunseri F."/>
            <person name="Falavigna A."/>
            <person name="Ye Y."/>
            <person name="Leebens-Mack J.H."/>
            <person name="Chen G."/>
        </authorList>
    </citation>
    <scope>NUCLEOTIDE SEQUENCE [LARGE SCALE GENOMIC DNA]</scope>
    <source>
        <strain evidence="3">cv. DH0086</strain>
    </source>
</reference>
<dbReference type="AlphaFoldDB" id="A0A5P1FP51"/>